<protein>
    <submittedName>
        <fullName evidence="2">Uncharacterized protein</fullName>
    </submittedName>
</protein>
<sequence length="447" mass="46922">MLARLLLAPPPGTAVRCASQPVMLFGGEEPWLDRQKRQRRHRRGWGEPEYSRIGPMRGGGFRDRCYGDYESLGPWGPTDYNGFGDSRRLPPRDSVGDRRFREPFRGGRGGFDGGGFRKPYPPTAVDAARERLEAAKSSAVAAQEAARWAQEEETAAQQALWAEEAAEKVREEEMSNLEQVALSAREHAEASSRAAAAAASTAFEAEQMATEAALAAGPGEGAWRSPRRLSGAPRRLSSSRASSSFQEPLYPYAERGYSASGPSGQTSAYSSSYGSSSYGAAPQTSGGVGMGASSGMAPPGGMARPAMGSPMGSPMAPQSSGGMPPRPGMGSPMAPQSSGGMPPRRGSLDVQTPSPFAARDAIAVGTTKQQRAAAAARNVIADGAAKQRRHAPCARGHAAAAADAAPEHGSGAEWRPRLHAIGGRFISFPVFALLCVASGFSQRVFSP</sequence>
<dbReference type="EnsemblProtists" id="EOD04045">
    <property type="protein sequence ID" value="EOD04045"/>
    <property type="gene ID" value="EMIHUDRAFT_439266"/>
</dbReference>
<proteinExistence type="predicted"/>
<keyword evidence="3" id="KW-1185">Reference proteome</keyword>
<feature type="compositionally biased region" description="Low complexity" evidence="1">
    <location>
        <begin position="260"/>
        <end position="281"/>
    </location>
</feature>
<evidence type="ECO:0000313" key="2">
    <source>
        <dbReference type="EnsemblProtists" id="EOD04045"/>
    </source>
</evidence>
<feature type="region of interest" description="Disordered" evidence="1">
    <location>
        <begin position="212"/>
        <end position="352"/>
    </location>
</feature>
<feature type="region of interest" description="Disordered" evidence="1">
    <location>
        <begin position="82"/>
        <end position="119"/>
    </location>
</feature>
<dbReference type="GeneID" id="17250220"/>
<reference evidence="2" key="2">
    <citation type="submission" date="2024-10" db="UniProtKB">
        <authorList>
            <consortium name="EnsemblProtists"/>
        </authorList>
    </citation>
    <scope>IDENTIFICATION</scope>
</reference>
<feature type="compositionally biased region" description="Gly residues" evidence="1">
    <location>
        <begin position="106"/>
        <end position="116"/>
    </location>
</feature>
<dbReference type="PaxDb" id="2903-EOD04045"/>
<dbReference type="KEGG" id="ehx:EMIHUDRAFT_439266"/>
<feature type="compositionally biased region" description="Low complexity" evidence="1">
    <location>
        <begin position="319"/>
        <end position="333"/>
    </location>
</feature>
<evidence type="ECO:0000256" key="1">
    <source>
        <dbReference type="SAM" id="MobiDB-lite"/>
    </source>
</evidence>
<organism evidence="2 3">
    <name type="scientific">Emiliania huxleyi (strain CCMP1516)</name>
    <dbReference type="NCBI Taxonomy" id="280463"/>
    <lineage>
        <taxon>Eukaryota</taxon>
        <taxon>Haptista</taxon>
        <taxon>Haptophyta</taxon>
        <taxon>Prymnesiophyceae</taxon>
        <taxon>Isochrysidales</taxon>
        <taxon>Noelaerhabdaceae</taxon>
        <taxon>Emiliania</taxon>
    </lineage>
</organism>
<dbReference type="Proteomes" id="UP000013827">
    <property type="component" value="Unassembled WGS sequence"/>
</dbReference>
<name>A0A0D3HYG0_EMIH1</name>
<dbReference type="RefSeq" id="XP_005756474.1">
    <property type="nucleotide sequence ID" value="XM_005756417.1"/>
</dbReference>
<feature type="compositionally biased region" description="Low complexity" evidence="1">
    <location>
        <begin position="212"/>
        <end position="244"/>
    </location>
</feature>
<dbReference type="HOGENOM" id="CLU_613387_0_0_1"/>
<reference evidence="3" key="1">
    <citation type="journal article" date="2013" name="Nature">
        <title>Pan genome of the phytoplankton Emiliania underpins its global distribution.</title>
        <authorList>
            <person name="Read B.A."/>
            <person name="Kegel J."/>
            <person name="Klute M.J."/>
            <person name="Kuo A."/>
            <person name="Lefebvre S.C."/>
            <person name="Maumus F."/>
            <person name="Mayer C."/>
            <person name="Miller J."/>
            <person name="Monier A."/>
            <person name="Salamov A."/>
            <person name="Young J."/>
            <person name="Aguilar M."/>
            <person name="Claverie J.M."/>
            <person name="Frickenhaus S."/>
            <person name="Gonzalez K."/>
            <person name="Herman E.K."/>
            <person name="Lin Y.C."/>
            <person name="Napier J."/>
            <person name="Ogata H."/>
            <person name="Sarno A.F."/>
            <person name="Shmutz J."/>
            <person name="Schroeder D."/>
            <person name="de Vargas C."/>
            <person name="Verret F."/>
            <person name="von Dassow P."/>
            <person name="Valentin K."/>
            <person name="Van de Peer Y."/>
            <person name="Wheeler G."/>
            <person name="Dacks J.B."/>
            <person name="Delwiche C.F."/>
            <person name="Dyhrman S.T."/>
            <person name="Glockner G."/>
            <person name="John U."/>
            <person name="Richards T."/>
            <person name="Worden A.Z."/>
            <person name="Zhang X."/>
            <person name="Grigoriev I.V."/>
            <person name="Allen A.E."/>
            <person name="Bidle K."/>
            <person name="Borodovsky M."/>
            <person name="Bowler C."/>
            <person name="Brownlee C."/>
            <person name="Cock J.M."/>
            <person name="Elias M."/>
            <person name="Gladyshev V.N."/>
            <person name="Groth M."/>
            <person name="Guda C."/>
            <person name="Hadaegh A."/>
            <person name="Iglesias-Rodriguez M.D."/>
            <person name="Jenkins J."/>
            <person name="Jones B.M."/>
            <person name="Lawson T."/>
            <person name="Leese F."/>
            <person name="Lindquist E."/>
            <person name="Lobanov A."/>
            <person name="Lomsadze A."/>
            <person name="Malik S.B."/>
            <person name="Marsh M.E."/>
            <person name="Mackinder L."/>
            <person name="Mock T."/>
            <person name="Mueller-Roeber B."/>
            <person name="Pagarete A."/>
            <person name="Parker M."/>
            <person name="Probert I."/>
            <person name="Quesneville H."/>
            <person name="Raines C."/>
            <person name="Rensing S.A."/>
            <person name="Riano-Pachon D.M."/>
            <person name="Richier S."/>
            <person name="Rokitta S."/>
            <person name="Shiraiwa Y."/>
            <person name="Soanes D.M."/>
            <person name="van der Giezen M."/>
            <person name="Wahlund T.M."/>
            <person name="Williams B."/>
            <person name="Wilson W."/>
            <person name="Wolfe G."/>
            <person name="Wurch L.L."/>
        </authorList>
    </citation>
    <scope>NUCLEOTIDE SEQUENCE</scope>
</reference>
<evidence type="ECO:0000313" key="3">
    <source>
        <dbReference type="Proteomes" id="UP000013827"/>
    </source>
</evidence>
<feature type="compositionally biased region" description="Basic and acidic residues" evidence="1">
    <location>
        <begin position="85"/>
        <end position="105"/>
    </location>
</feature>
<accession>A0A0D3HYG0</accession>
<dbReference type="AlphaFoldDB" id="A0A0D3HYG0"/>